<proteinExistence type="predicted"/>
<gene>
    <name evidence="1" type="ORF">SSFG_03505</name>
</gene>
<reference evidence="2" key="1">
    <citation type="submission" date="2008-12" db="EMBL/GenBank/DDBJ databases">
        <title>Annotation of Streptomyces ghanaensis ATCC 14672.</title>
        <authorList>
            <consortium name="The Broad Institute Genome Sequencing Platform"/>
            <consortium name="Broad Institute Microbial Sequencing Center"/>
            <person name="Fischbach M."/>
            <person name="Ward D."/>
            <person name="Young S."/>
            <person name="Kodira C.D."/>
            <person name="Zeng Q."/>
            <person name="Koehrsen M."/>
            <person name="Godfrey P."/>
            <person name="Alvarado L."/>
            <person name="Berlin A.M."/>
            <person name="Borenstein D."/>
            <person name="Chen Z."/>
            <person name="Engels R."/>
            <person name="Freedman E."/>
            <person name="Gellesch M."/>
            <person name="Goldberg J."/>
            <person name="Griggs A."/>
            <person name="Gujja S."/>
            <person name="Heiman D.I."/>
            <person name="Hepburn T.A."/>
            <person name="Howarth C."/>
            <person name="Jen D."/>
            <person name="Larson L."/>
            <person name="Lewis B."/>
            <person name="Mehta T."/>
            <person name="Park D."/>
            <person name="Pearson M."/>
            <person name="Roberts A."/>
            <person name="Saif S."/>
            <person name="Shea T.D."/>
            <person name="Shenoy N."/>
            <person name="Sisk P."/>
            <person name="Stolte C."/>
            <person name="Sykes S.N."/>
            <person name="Walk T."/>
            <person name="White J."/>
            <person name="Yandava C."/>
            <person name="Straight P."/>
            <person name="Clardy J."/>
            <person name="Hung D."/>
            <person name="Kolter R."/>
            <person name="Mekalanos J."/>
            <person name="Walker S."/>
            <person name="Walsh C.T."/>
            <person name="Wieland B.L.C."/>
            <person name="Ilzarbe M."/>
            <person name="Galagan J."/>
            <person name="Nusbaum C."/>
            <person name="Birren B."/>
        </authorList>
    </citation>
    <scope>NUCLEOTIDE SEQUENCE [LARGE SCALE GENOMIC DNA]</scope>
    <source>
        <strain evidence="2">ATCC 14672 / DSM 40746 / JCM 4963 / KCTC 9882 / NRRL B-12104 / FH 1290</strain>
    </source>
</reference>
<dbReference type="EMBL" id="DS999641">
    <property type="protein sequence ID" value="EFE68260.2"/>
    <property type="molecule type" value="Genomic_DNA"/>
</dbReference>
<dbReference type="AlphaFoldDB" id="D5ZPK4"/>
<name>D5ZPK4_STRV1</name>
<organism evidence="1 2">
    <name type="scientific">Streptomyces viridosporus (strain ATCC 14672 / DSM 40746 / JCM 4963 / KCTC 9882 / NRRL B-12104 / FH 1290)</name>
    <name type="common">Streptomyces ghanaensis</name>
    <dbReference type="NCBI Taxonomy" id="566461"/>
    <lineage>
        <taxon>Bacteria</taxon>
        <taxon>Bacillati</taxon>
        <taxon>Actinomycetota</taxon>
        <taxon>Actinomycetes</taxon>
        <taxon>Kitasatosporales</taxon>
        <taxon>Streptomycetaceae</taxon>
        <taxon>Streptomyces</taxon>
    </lineage>
</organism>
<evidence type="ECO:0000313" key="1">
    <source>
        <dbReference type="EMBL" id="EFE68260.2"/>
    </source>
</evidence>
<protein>
    <submittedName>
        <fullName evidence="1">Predicted protein</fullName>
    </submittedName>
</protein>
<sequence>MQLWLPVCYRVSGQVIIATMREFVKCDFPALSQEM</sequence>
<dbReference type="Proteomes" id="UP000003824">
    <property type="component" value="Unassembled WGS sequence"/>
</dbReference>
<evidence type="ECO:0000313" key="2">
    <source>
        <dbReference type="Proteomes" id="UP000003824"/>
    </source>
</evidence>
<accession>D5ZPK4</accession>